<dbReference type="Proteomes" id="UP000431451">
    <property type="component" value="Unassembled WGS sequence"/>
</dbReference>
<evidence type="ECO:0000313" key="15">
    <source>
        <dbReference type="EMBL" id="VCT82994.1"/>
    </source>
</evidence>
<reference evidence="15 17" key="2">
    <citation type="submission" date="2018-06" db="EMBL/GenBank/DDBJ databases">
        <authorList>
            <consortium name="IHU Genomes"/>
        </authorList>
    </citation>
    <scope>NUCLEOTIDE SEQUENCE [LARGE SCALE GENOMIC DNA]</scope>
    <source>
        <strain evidence="15 17">NEC25</strain>
    </source>
</reference>
<protein>
    <recommendedName>
        <fullName evidence="9">Xylan alpha-1,2-glucuronidase</fullName>
        <ecNumber evidence="9">3.2.1.131</ecNumber>
    </recommendedName>
</protein>
<dbReference type="SUPFAM" id="SSF51445">
    <property type="entry name" value="(Trans)glycosidases"/>
    <property type="match status" value="2"/>
</dbReference>
<keyword evidence="6 9" id="KW-0624">Polysaccharide degradation</keyword>
<feature type="domain" description="Alpha glucuronidase N-terminal" evidence="10">
    <location>
        <begin position="11"/>
        <end position="118"/>
    </location>
</feature>
<name>A0A2A7MCD9_9CLOT</name>
<evidence type="ECO:0000313" key="14">
    <source>
        <dbReference type="EMBL" id="PEG29345.1"/>
    </source>
</evidence>
<dbReference type="Proteomes" id="UP000220840">
    <property type="component" value="Unassembled WGS sequence"/>
</dbReference>
<dbReference type="GO" id="GO:0033939">
    <property type="term" value="F:xylan alpha-1,2-glucuronosidase activity"/>
    <property type="evidence" value="ECO:0007669"/>
    <property type="project" value="UniProtKB-EC"/>
</dbReference>
<dbReference type="Gene3D" id="3.20.20.80">
    <property type="entry name" value="Glycosidases"/>
    <property type="match status" value="1"/>
</dbReference>
<dbReference type="GO" id="GO:0005576">
    <property type="term" value="C:extracellular region"/>
    <property type="evidence" value="ECO:0007669"/>
    <property type="project" value="InterPro"/>
</dbReference>
<comment type="catalytic activity">
    <reaction evidence="9">
        <text>Hydrolysis of (1-&gt;2)-alpha-D-(4-O-methyl)glucuronosyl links in the main chain of hardwood xylans.</text>
        <dbReference type="EC" id="3.2.1.131"/>
    </reaction>
</comment>
<evidence type="ECO:0000313" key="13">
    <source>
        <dbReference type="EMBL" id="CAG9711305.1"/>
    </source>
</evidence>
<gene>
    <name evidence="15" type="primary">aguA_1</name>
    <name evidence="13" type="synonym">aguA</name>
    <name evidence="13" type="ORF">CNEO_45210</name>
    <name evidence="15" type="ORF">CNEONATNEC25_00587</name>
    <name evidence="14" type="ORF">CQ394_18425</name>
</gene>
<comment type="subunit">
    <text evidence="9">Homodimer.</text>
</comment>
<feature type="active site" description="Proton acceptor" evidence="8">
    <location>
        <position position="390"/>
    </location>
</feature>
<dbReference type="Pfam" id="PF07477">
    <property type="entry name" value="Glyco_hydro_67C"/>
    <property type="match status" value="1"/>
</dbReference>
<dbReference type="Pfam" id="PF03648">
    <property type="entry name" value="Glyco_hydro_67N"/>
    <property type="match status" value="1"/>
</dbReference>
<keyword evidence="4 9" id="KW-0119">Carbohydrate metabolism</keyword>
<dbReference type="PIRSF" id="PIRSF029900">
    <property type="entry name" value="Alpha-glucuronds"/>
    <property type="match status" value="1"/>
</dbReference>
<dbReference type="Pfam" id="PF07488">
    <property type="entry name" value="Glyco_hydro_67M"/>
    <property type="match status" value="1"/>
</dbReference>
<evidence type="ECO:0000259" key="10">
    <source>
        <dbReference type="Pfam" id="PF03648"/>
    </source>
</evidence>
<keyword evidence="2 7" id="KW-0858">Xylan degradation</keyword>
<dbReference type="PANTHER" id="PTHR39207">
    <property type="entry name" value="ALPHA-GLUCURONIDASE A"/>
    <property type="match status" value="1"/>
</dbReference>
<dbReference type="AlphaFoldDB" id="A0A2A7MCD9"/>
<dbReference type="InterPro" id="IPR037054">
    <property type="entry name" value="A-glucoronidase_C_sf"/>
</dbReference>
<dbReference type="Gene3D" id="3.30.379.10">
    <property type="entry name" value="Chitobiase/beta-hexosaminidase domain 2-like"/>
    <property type="match status" value="1"/>
</dbReference>
<evidence type="ECO:0000256" key="1">
    <source>
        <dbReference type="ARBA" id="ARBA00008833"/>
    </source>
</evidence>
<keyword evidence="5 7" id="KW-0326">Glycosidase</keyword>
<dbReference type="RefSeq" id="WP_058293766.1">
    <property type="nucleotide sequence ID" value="NZ_CAKJVE010000004.1"/>
</dbReference>
<accession>A0A2A7MCD9</accession>
<organism evidence="14 16">
    <name type="scientific">Clostridium neonatale</name>
    <dbReference type="NCBI Taxonomy" id="137838"/>
    <lineage>
        <taxon>Bacteria</taxon>
        <taxon>Bacillati</taxon>
        <taxon>Bacillota</taxon>
        <taxon>Clostridia</taxon>
        <taxon>Eubacteriales</taxon>
        <taxon>Clostridiaceae</taxon>
        <taxon>Clostridium</taxon>
    </lineage>
</organism>
<dbReference type="EMBL" id="CAKJVE010000004">
    <property type="protein sequence ID" value="CAG9711305.1"/>
    <property type="molecule type" value="Genomic_DNA"/>
</dbReference>
<dbReference type="InterPro" id="IPR011100">
    <property type="entry name" value="Glyco_hydro_67_cat"/>
</dbReference>
<evidence type="ECO:0000256" key="7">
    <source>
        <dbReference type="PIRNR" id="PIRNR029900"/>
    </source>
</evidence>
<evidence type="ECO:0000256" key="4">
    <source>
        <dbReference type="ARBA" id="ARBA00023277"/>
    </source>
</evidence>
<dbReference type="Gene3D" id="3.90.1330.10">
    <property type="entry name" value="Alpha-glucuronidase, C-terminal domain"/>
    <property type="match status" value="1"/>
</dbReference>
<evidence type="ECO:0000313" key="17">
    <source>
        <dbReference type="Proteomes" id="UP000431451"/>
    </source>
</evidence>
<feature type="active site" description="Proton acceptor" evidence="8">
    <location>
        <position position="418"/>
    </location>
</feature>
<dbReference type="InterPro" id="IPR011099">
    <property type="entry name" value="Glyco_hydro_67_C"/>
</dbReference>
<evidence type="ECO:0000256" key="9">
    <source>
        <dbReference type="RuleBase" id="RU361198"/>
    </source>
</evidence>
<feature type="domain" description="Glycosyl hydrolase family 67 C-terminal" evidence="11">
    <location>
        <begin position="470"/>
        <end position="692"/>
    </location>
</feature>
<evidence type="ECO:0000256" key="8">
    <source>
        <dbReference type="PIRSR" id="PIRSR029900-1"/>
    </source>
</evidence>
<proteinExistence type="inferred from homology"/>
<evidence type="ECO:0000256" key="2">
    <source>
        <dbReference type="ARBA" id="ARBA00022651"/>
    </source>
</evidence>
<dbReference type="InterPro" id="IPR011395">
    <property type="entry name" value="Glyco_hydro_67_aGlcAse"/>
</dbReference>
<dbReference type="InterPro" id="IPR005154">
    <property type="entry name" value="Glyco_hydro_67_aGlcAse_N"/>
</dbReference>
<dbReference type="InterPro" id="IPR017853">
    <property type="entry name" value="GH"/>
</dbReference>
<dbReference type="STRING" id="137838.GCA_001458595_00832"/>
<feature type="active site" description="Proton donor" evidence="8">
    <location>
        <position position="311"/>
    </location>
</feature>
<feature type="domain" description="Glycosyl hydrolase family 67 catalytic" evidence="12">
    <location>
        <begin position="122"/>
        <end position="469"/>
    </location>
</feature>
<evidence type="ECO:0000256" key="3">
    <source>
        <dbReference type="ARBA" id="ARBA00022801"/>
    </source>
</evidence>
<dbReference type="SUPFAM" id="SSF55545">
    <property type="entry name" value="beta-N-acetylhexosaminidase-like domain"/>
    <property type="match status" value="1"/>
</dbReference>
<reference evidence="13" key="3">
    <citation type="submission" date="2021-10" db="EMBL/GenBank/DDBJ databases">
        <authorList>
            <person name="Mesa V."/>
        </authorList>
    </citation>
    <scope>NUCLEOTIDE SEQUENCE</scope>
    <source>
        <strain evidence="13">CC3_PB</strain>
    </source>
</reference>
<dbReference type="EMBL" id="PDCJ01000004">
    <property type="protein sequence ID" value="PEG29345.1"/>
    <property type="molecule type" value="Genomic_DNA"/>
</dbReference>
<evidence type="ECO:0000313" key="16">
    <source>
        <dbReference type="Proteomes" id="UP000220840"/>
    </source>
</evidence>
<dbReference type="EMBL" id="UWJD01000001">
    <property type="protein sequence ID" value="VCT82994.1"/>
    <property type="molecule type" value="Genomic_DNA"/>
</dbReference>
<evidence type="ECO:0000259" key="11">
    <source>
        <dbReference type="Pfam" id="PF07477"/>
    </source>
</evidence>
<dbReference type="InterPro" id="IPR029018">
    <property type="entry name" value="Hex-like_dom2"/>
</dbReference>
<comment type="similarity">
    <text evidence="1 7 9">Belongs to the glycosyl hydrolase 67 family.</text>
</comment>
<evidence type="ECO:0000256" key="5">
    <source>
        <dbReference type="ARBA" id="ARBA00023295"/>
    </source>
</evidence>
<evidence type="ECO:0000256" key="6">
    <source>
        <dbReference type="ARBA" id="ARBA00023326"/>
    </source>
</evidence>
<dbReference type="OrthoDB" id="339499at2"/>
<dbReference type="Proteomes" id="UP000789738">
    <property type="component" value="Unassembled WGS sequence"/>
</dbReference>
<keyword evidence="3 7" id="KW-0378">Hydrolase</keyword>
<dbReference type="PANTHER" id="PTHR39207:SF1">
    <property type="entry name" value="ALPHA-GLUCURONIDASE A"/>
    <property type="match status" value="1"/>
</dbReference>
<keyword evidence="16" id="KW-1185">Reference proteome</keyword>
<evidence type="ECO:0000259" key="12">
    <source>
        <dbReference type="Pfam" id="PF07488"/>
    </source>
</evidence>
<sequence length="695" mass="80324">MVNKESNMYLCWLSHREVKKSKYSNYLKNIVVKSNTSLIKSAINEFEVALKQCDFEESKSNIFEYEIKEDHIVLRLIEDSRIVKDGYIIKHELKEGKASNITISAINEEGILYGSFALLRLLEQGTDLDNKEIIDNPSKSIRMIDHWDNLDGTVERGFSGSSILYESVRNKDKMKDIMAAIGINATYDLIRDAFNDDYKVASDLDRINDYARMLCSIGINAITINNTNVHTLETELINKRIDVVKTISDIMIKYGIITYLSINFASPITLKDLDTSDPLDENVIKWWREKIKYVYSVLPNLGGFMVKADSEGRPGPFTYGRNHADGANMLAKELQPYGGKLIWRCFVYNCRQDWRDKRTDRAKAAFECFAQLDGEFLDNVYLQIKNGPMDFQVREPISPLFGKLDKTNMLMEFQITQEYTGQQKHVCYLIPWWKEILESETYANNEYSSVADRIEGIAGVVNVGNDENWTGSILAQANLYGYGRIIWNSEISSEQIAQEWIKLTLGDDELVVKNIEYILMNSWKAYENYTSPLGIGWMVAPGHHYGPDVNGYEFSSWGTYHRADCKGIGIDRTMETGTGYVNQYNEPLSSRYNNLYSCPDELLLFFHHVSYNHILKSNKTVIEHIYDSHFEGYETVEKFIDAIKEIKERLNREIYESILNGLYVQLESAKEWRDIINTYFYRISGISDKKNRKIY</sequence>
<dbReference type="GO" id="GO:0045493">
    <property type="term" value="P:xylan catabolic process"/>
    <property type="evidence" value="ECO:0007669"/>
    <property type="project" value="UniProtKB-KW"/>
</dbReference>
<reference evidence="14 16" key="1">
    <citation type="submission" date="2017-10" db="EMBL/GenBank/DDBJ databases">
        <title>Effective Description of Clostridium neonatale sp. nov. linked to necrotizing enterocolitis in neonates and a clarification of species assignable to the genus Clostridium (Prazmowski 1880) emend. Lawson and Rainey 2016.</title>
        <authorList>
            <person name="Bernard K."/>
            <person name="Burdz T."/>
            <person name="Wiebe D."/>
            <person name="Balcewich B."/>
            <person name="Alfa M."/>
            <person name="Bernier A.-M."/>
        </authorList>
    </citation>
    <scope>NUCLEOTIDE SEQUENCE [LARGE SCALE GENOMIC DNA]</scope>
    <source>
        <strain evidence="14 16">LCDC99A005</strain>
    </source>
</reference>
<dbReference type="GO" id="GO:0046559">
    <property type="term" value="F:alpha-glucuronidase activity"/>
    <property type="evidence" value="ECO:0007669"/>
    <property type="project" value="InterPro"/>
</dbReference>
<dbReference type="EC" id="3.2.1.131" evidence="9"/>